<evidence type="ECO:0000313" key="6">
    <source>
        <dbReference type="Proteomes" id="UP000193920"/>
    </source>
</evidence>
<dbReference type="OrthoDB" id="539213at2759"/>
<dbReference type="SMART" id="SM00248">
    <property type="entry name" value="ANK"/>
    <property type="match status" value="2"/>
</dbReference>
<gene>
    <name evidence="5" type="ORF">LY90DRAFT_439414</name>
</gene>
<organism evidence="5 6">
    <name type="scientific">Neocallimastix californiae</name>
    <dbReference type="NCBI Taxonomy" id="1754190"/>
    <lineage>
        <taxon>Eukaryota</taxon>
        <taxon>Fungi</taxon>
        <taxon>Fungi incertae sedis</taxon>
        <taxon>Chytridiomycota</taxon>
        <taxon>Chytridiomycota incertae sedis</taxon>
        <taxon>Neocallimastigomycetes</taxon>
        <taxon>Neocallimastigales</taxon>
        <taxon>Neocallimastigaceae</taxon>
        <taxon>Neocallimastix</taxon>
    </lineage>
</organism>
<dbReference type="AlphaFoldDB" id="A0A1Y1ZIG4"/>
<evidence type="ECO:0000313" key="5">
    <source>
        <dbReference type="EMBL" id="ORY09625.1"/>
    </source>
</evidence>
<dbReference type="PANTHER" id="PTHR24171:SF9">
    <property type="entry name" value="ANKYRIN REPEAT DOMAIN-CONTAINING PROTEIN 39"/>
    <property type="match status" value="1"/>
</dbReference>
<dbReference type="InterPro" id="IPR002110">
    <property type="entry name" value="Ankyrin_rpt"/>
</dbReference>
<keyword evidence="1" id="KW-0677">Repeat</keyword>
<keyword evidence="4" id="KW-0812">Transmembrane</keyword>
<dbReference type="EMBL" id="MCOG01000405">
    <property type="protein sequence ID" value="ORY09625.1"/>
    <property type="molecule type" value="Genomic_DNA"/>
</dbReference>
<comment type="caution">
    <text evidence="5">The sequence shown here is derived from an EMBL/GenBank/DDBJ whole genome shotgun (WGS) entry which is preliminary data.</text>
</comment>
<protein>
    <submittedName>
        <fullName evidence="5">Ankyrin</fullName>
    </submittedName>
</protein>
<dbReference type="PROSITE" id="PS50297">
    <property type="entry name" value="ANK_REP_REGION"/>
    <property type="match status" value="2"/>
</dbReference>
<name>A0A1Y1ZIG4_9FUNG</name>
<keyword evidence="6" id="KW-1185">Reference proteome</keyword>
<dbReference type="Gene3D" id="1.25.40.20">
    <property type="entry name" value="Ankyrin repeat-containing domain"/>
    <property type="match status" value="1"/>
</dbReference>
<dbReference type="Proteomes" id="UP000193920">
    <property type="component" value="Unassembled WGS sequence"/>
</dbReference>
<dbReference type="STRING" id="1754190.A0A1Y1ZIG4"/>
<feature type="transmembrane region" description="Helical" evidence="4">
    <location>
        <begin position="14"/>
        <end position="32"/>
    </location>
</feature>
<feature type="non-terminal residue" evidence="5">
    <location>
        <position position="133"/>
    </location>
</feature>
<reference evidence="5 6" key="1">
    <citation type="submission" date="2016-08" db="EMBL/GenBank/DDBJ databases">
        <title>A Parts List for Fungal Cellulosomes Revealed by Comparative Genomics.</title>
        <authorList>
            <consortium name="DOE Joint Genome Institute"/>
            <person name="Haitjema C.H."/>
            <person name="Gilmore S.P."/>
            <person name="Henske J.K."/>
            <person name="Solomon K.V."/>
            <person name="De Groot R."/>
            <person name="Kuo A."/>
            <person name="Mondo S.J."/>
            <person name="Salamov A.A."/>
            <person name="Labutti K."/>
            <person name="Zhao Z."/>
            <person name="Chiniquy J."/>
            <person name="Barry K."/>
            <person name="Brewer H.M."/>
            <person name="Purvine S.O."/>
            <person name="Wright A.T."/>
            <person name="Boxma B."/>
            <person name="Van Alen T."/>
            <person name="Hackstein J.H."/>
            <person name="Baker S.E."/>
            <person name="Grigoriev I.V."/>
            <person name="O'Malley M.A."/>
        </authorList>
    </citation>
    <scope>NUCLEOTIDE SEQUENCE [LARGE SCALE GENOMIC DNA]</scope>
    <source>
        <strain evidence="5 6">G1</strain>
    </source>
</reference>
<evidence type="ECO:0000256" key="2">
    <source>
        <dbReference type="ARBA" id="ARBA00023043"/>
    </source>
</evidence>
<keyword evidence="4" id="KW-0472">Membrane</keyword>
<feature type="repeat" description="ANK" evidence="3">
    <location>
        <begin position="62"/>
        <end position="94"/>
    </location>
</feature>
<keyword evidence="2 3" id="KW-0040">ANK repeat</keyword>
<dbReference type="Pfam" id="PF12796">
    <property type="entry name" value="Ank_2"/>
    <property type="match status" value="1"/>
</dbReference>
<accession>A0A1Y1ZIG4</accession>
<evidence type="ECO:0000256" key="4">
    <source>
        <dbReference type="SAM" id="Phobius"/>
    </source>
</evidence>
<feature type="repeat" description="ANK" evidence="3">
    <location>
        <begin position="95"/>
        <end position="127"/>
    </location>
</feature>
<evidence type="ECO:0000256" key="1">
    <source>
        <dbReference type="ARBA" id="ARBA00022737"/>
    </source>
</evidence>
<dbReference type="InterPro" id="IPR036770">
    <property type="entry name" value="Ankyrin_rpt-contain_sf"/>
</dbReference>
<evidence type="ECO:0000256" key="3">
    <source>
        <dbReference type="PROSITE-ProRule" id="PRU00023"/>
    </source>
</evidence>
<dbReference type="SUPFAM" id="SSF48403">
    <property type="entry name" value="Ankyrin repeat"/>
    <property type="match status" value="1"/>
</dbReference>
<dbReference type="PROSITE" id="PS50088">
    <property type="entry name" value="ANK_REPEAT"/>
    <property type="match status" value="2"/>
</dbReference>
<dbReference type="PANTHER" id="PTHR24171">
    <property type="entry name" value="ANKYRIN REPEAT DOMAIN-CONTAINING PROTEIN 39-RELATED"/>
    <property type="match status" value="1"/>
</dbReference>
<proteinExistence type="predicted"/>
<sequence length="133" mass="15594">MFAEDNREDFLKIIFYYYLFNDKFIINLLLHYKNRKSLSKKQFHQLIFTEKNKINVNAQDLNKRTPLIIACKNENEATVKFLVEQGADVNKNDIFGNTPLIISCRNRNKVIIKYLIEHGADVNKCNNNGEVPL</sequence>
<keyword evidence="4" id="KW-1133">Transmembrane helix</keyword>